<dbReference type="InterPro" id="IPR025724">
    <property type="entry name" value="GAG-pre-integrase_dom"/>
</dbReference>
<reference evidence="2" key="3">
    <citation type="journal article" date="2012" name="Nature">
        <title>The protein kinase Pstol1 from traditional rice confers tolerance of phosphorus deficiency.</title>
        <authorList>
            <person name="Gamuyao R."/>
            <person name="Chin J.H."/>
            <person name="Pariasca-Tanaka J."/>
            <person name="Pesaresi P."/>
            <person name="Catausan S."/>
            <person name="Dalid C."/>
            <person name="Slamet-Loedin I."/>
            <person name="Tecson-Mendoza E.M."/>
            <person name="Wissuwa M."/>
            <person name="Heuer S."/>
        </authorList>
    </citation>
    <scope>NUCLEOTIDE SEQUENCE</scope>
</reference>
<dbReference type="PROSITE" id="PS50994">
    <property type="entry name" value="INTEGRASE"/>
    <property type="match status" value="1"/>
</dbReference>
<sequence length="1111" mass="126706">MGTQITIEDALLYPDSTLIEIRQNGFHIETHIDNREEFLLLTKQNGYGKRICEKIPSFTSGLYYTYIKPIAHVAYKVIFQNVDAFHTWHDRLGHPSIGMMRKIIGNSIGHHLITDKFPKSSDFVCTACATGKLILRPSYLKIRAEPLKFLERIQGDICGPIVPRSGPFRYFMVLIDASTRWSHVCLLSTRNHVFAKLMSQIIRLKANYREHRIQSIRMDNAAEFTSHAFDDYCMALGIQVQHSVSYVHTQNGLAESLIKRIKLIARPLLMNCKLPSSCWGHAVLHAADLVQLRPTAYHETSRMQLVRGNPPSIFHLRKFGYAVYIPISQPQHTAMGPHRKVGIYVGFKSPSIIKYLEPLTGDLFTARFADSIFDEEHFPALGGEFKYQKECQEIDWDAQGIPASDPRPTEAEFQVQKIIHLQRLANNLPDTFTNYKGVTKSFIPAQNAPEIVEVPNKTTQLPLTKKRGRSMATQRETIANKQRKTVNANQPLVGTYQIDTICQADRDSLQPSSVVHNAESRNSEDHRHIVSGHHNESIRVDEIAINYSETRESFDRRATIVDTNFSEQIAECLQVDPEPRSIKECQKRSDWNKWKDAIDAELASLYKRDVFSAVMPTPHGIFPVGYKWVFVRKRNENNEVVRYKARLVSQGFTQKPCVDFNETYSLVMSGITFRYLISLAVQNCLFMQLMDVVTAYLYESLDSDIYMKVPDGIDIPNQKRYTKNDDCPCVFIKKSPTGFCIISVYVDALNIIGNTQDINEARHHLKTEFEMKDLGQTKFYLGLQLEHLPSGILVHQSAYTQKILEKFNMDKSYSSKTPMVVRSLDVEKDPFRPKEDGEDVLGPDFPYLSVIGTLMYHANSTRPDIAFSVNLLARYSAAPTNRHWTGVKNVFRYINGTRDLGLFFKKNQDSTLIGYTNAGYLSDPHNARSQTGFVFLQGGTAISWKSSKQTLVATSTNHSEIIALYEASHECVWLHRMVNHILTSCCIGSLESPTIIYEDNAACIVQMETGYIKSNITKHIAPKLFYPHELQQHGDINILQTKSCDNLADLFTKSLPYSTFFKCVEGIGMRRLKNLQDSGEYLPLENNLFSSYYTLFPLYQFYPLGFLIQSF</sequence>
<dbReference type="InterPro" id="IPR043502">
    <property type="entry name" value="DNA/RNA_pol_sf"/>
</dbReference>
<dbReference type="Pfam" id="PF00665">
    <property type="entry name" value="rve"/>
    <property type="match status" value="1"/>
</dbReference>
<dbReference type="InterPro" id="IPR036397">
    <property type="entry name" value="RNaseH_sf"/>
</dbReference>
<protein>
    <submittedName>
        <fullName evidence="2">Putative retrotransposon protein</fullName>
    </submittedName>
</protein>
<reference evidence="2" key="2">
    <citation type="journal article" date="2011" name="Plant Physiol.">
        <title>Developing rice with high yield under phosphorus deficiency: Pup1 sequence to application.</title>
        <authorList>
            <person name="Chin J.H."/>
            <person name="Gamuyao R."/>
            <person name="Dalid C."/>
            <person name="Bustamam M."/>
            <person name="Prasetiyono J."/>
            <person name="Moeljopawiro S."/>
            <person name="Wissuwa M."/>
            <person name="Heuer S."/>
        </authorList>
    </citation>
    <scope>NUCLEOTIDE SEQUENCE</scope>
</reference>
<reference evidence="2" key="1">
    <citation type="journal article" date="2009" name="Plant Biotechnol. J.">
        <title>Comparative sequence analyses of the major quantitative trait locus phosphorus uptake 1 (Pup1) reveal a complex genetic structure.</title>
        <authorList>
            <person name="Heuer S."/>
            <person name="Lu X."/>
            <person name="Chin J.H."/>
            <person name="Pariasca-Tanaka J."/>
            <person name="Kanamori H."/>
            <person name="Matsumoto T."/>
            <person name="De Leon T."/>
            <person name="Ulat V.J."/>
            <person name="Ismail A.M."/>
            <person name="Yano M."/>
            <person name="Wissuwa M."/>
        </authorList>
    </citation>
    <scope>NUCLEOTIDE SEQUENCE</scope>
</reference>
<dbReference type="PANTHER" id="PTHR11439:SF467">
    <property type="entry name" value="INTEGRASE CATALYTIC DOMAIN-CONTAINING PROTEIN"/>
    <property type="match status" value="1"/>
</dbReference>
<dbReference type="Pfam" id="PF13976">
    <property type="entry name" value="gag_pre-integrs"/>
    <property type="match status" value="1"/>
</dbReference>
<dbReference type="SUPFAM" id="SSF56672">
    <property type="entry name" value="DNA/RNA polymerases"/>
    <property type="match status" value="1"/>
</dbReference>
<evidence type="ECO:0000259" key="1">
    <source>
        <dbReference type="PROSITE" id="PS50994"/>
    </source>
</evidence>
<evidence type="ECO:0000313" key="2">
    <source>
        <dbReference type="EMBL" id="BAH80079.1"/>
    </source>
</evidence>
<dbReference type="GO" id="GO:0003676">
    <property type="term" value="F:nucleic acid binding"/>
    <property type="evidence" value="ECO:0007669"/>
    <property type="project" value="InterPro"/>
</dbReference>
<dbReference type="InterPro" id="IPR012337">
    <property type="entry name" value="RNaseH-like_sf"/>
</dbReference>
<dbReference type="AlphaFoldDB" id="C5NNZ0"/>
<dbReference type="InterPro" id="IPR013103">
    <property type="entry name" value="RVT_2"/>
</dbReference>
<dbReference type="SUPFAM" id="SSF53098">
    <property type="entry name" value="Ribonuclease H-like"/>
    <property type="match status" value="1"/>
</dbReference>
<accession>C5NNZ0</accession>
<dbReference type="PANTHER" id="PTHR11439">
    <property type="entry name" value="GAG-POL-RELATED RETROTRANSPOSON"/>
    <property type="match status" value="1"/>
</dbReference>
<dbReference type="EMBL" id="AB458444">
    <property type="protein sequence ID" value="BAH80079.1"/>
    <property type="molecule type" value="Genomic_DNA"/>
</dbReference>
<name>C5NNZ0_ORYSI</name>
<dbReference type="Gene3D" id="3.30.420.10">
    <property type="entry name" value="Ribonuclease H-like superfamily/Ribonuclease H"/>
    <property type="match status" value="1"/>
</dbReference>
<organism evidence="2">
    <name type="scientific">Oryza sativa subsp. indica</name>
    <name type="common">Rice</name>
    <dbReference type="NCBI Taxonomy" id="39946"/>
    <lineage>
        <taxon>Eukaryota</taxon>
        <taxon>Viridiplantae</taxon>
        <taxon>Streptophyta</taxon>
        <taxon>Embryophyta</taxon>
        <taxon>Tracheophyta</taxon>
        <taxon>Spermatophyta</taxon>
        <taxon>Magnoliopsida</taxon>
        <taxon>Liliopsida</taxon>
        <taxon>Poales</taxon>
        <taxon>Poaceae</taxon>
        <taxon>BOP clade</taxon>
        <taxon>Oryzoideae</taxon>
        <taxon>Oryzeae</taxon>
        <taxon>Oryzinae</taxon>
        <taxon>Oryza</taxon>
        <taxon>Oryza sativa</taxon>
    </lineage>
</organism>
<dbReference type="GO" id="GO:0015074">
    <property type="term" value="P:DNA integration"/>
    <property type="evidence" value="ECO:0007669"/>
    <property type="project" value="InterPro"/>
</dbReference>
<feature type="domain" description="Integrase catalytic" evidence="1">
    <location>
        <begin position="142"/>
        <end position="318"/>
    </location>
</feature>
<gene>
    <name evidence="2" type="primary">K0185A05-22</name>
</gene>
<dbReference type="InterPro" id="IPR001584">
    <property type="entry name" value="Integrase_cat-core"/>
</dbReference>
<proteinExistence type="predicted"/>
<dbReference type="Pfam" id="PF07727">
    <property type="entry name" value="RVT_2"/>
    <property type="match status" value="2"/>
</dbReference>
<dbReference type="CDD" id="cd09272">
    <property type="entry name" value="RNase_HI_RT_Ty1"/>
    <property type="match status" value="1"/>
</dbReference>